<dbReference type="EMBL" id="JAJJMA010175288">
    <property type="protein sequence ID" value="MCL7037108.1"/>
    <property type="molecule type" value="Genomic_DNA"/>
</dbReference>
<gene>
    <name evidence="3" type="ORF">MKW94_001454</name>
</gene>
<evidence type="ECO:0000259" key="2">
    <source>
        <dbReference type="Pfam" id="PF20073"/>
    </source>
</evidence>
<evidence type="ECO:0000313" key="3">
    <source>
        <dbReference type="EMBL" id="MCL7037108.1"/>
    </source>
</evidence>
<comment type="caution">
    <text evidence="3">The sequence shown here is derived from an EMBL/GenBank/DDBJ whole genome shotgun (WGS) entry which is preliminary data.</text>
</comment>
<keyword evidence="4" id="KW-1185">Reference proteome</keyword>
<evidence type="ECO:0000313" key="4">
    <source>
        <dbReference type="Proteomes" id="UP001177140"/>
    </source>
</evidence>
<sequence>MASTSGTKETDDEPSSSSSSGTKDLIEDHVFSWSIQDILNDDLYRNKVEMIPKRFTSVQHYLGSFTMPLLEETRMEICSRMEFMSGVPHTEVISVEESKLQEGSFLCRIKVDSWRNQYSVYGKEPYIPKPSDLFILGDTVPEVASDLQRFGSSWSLASVVEDVKESDSVGDEDRVVYFQVKTSNPIKIKMKEGTGKPLFVVFLVNLATNTRTWKALHMFRNSIIKEVLCANSMVKESCSLCSAKVDMIWAGKVDSQLLLDLNESQRAVVLGTISAVQCNHRSSVKLVWGPPGTEKQKPSVYYCIAC</sequence>
<dbReference type="Proteomes" id="UP001177140">
    <property type="component" value="Unassembled WGS sequence"/>
</dbReference>
<evidence type="ECO:0000256" key="1">
    <source>
        <dbReference type="SAM" id="MobiDB-lite"/>
    </source>
</evidence>
<dbReference type="InterPro" id="IPR045529">
    <property type="entry name" value="DUF6469"/>
</dbReference>
<dbReference type="PANTHER" id="PTHR10887">
    <property type="entry name" value="DNA2/NAM7 HELICASE FAMILY"/>
    <property type="match status" value="1"/>
</dbReference>
<reference evidence="3" key="1">
    <citation type="submission" date="2022-03" db="EMBL/GenBank/DDBJ databases">
        <title>A functionally conserved STORR gene fusion in Papaver species that diverged 16.8 million years ago.</title>
        <authorList>
            <person name="Catania T."/>
        </authorList>
    </citation>
    <scope>NUCLEOTIDE SEQUENCE</scope>
    <source>
        <strain evidence="3">S-191538</strain>
    </source>
</reference>
<organism evidence="3 4">
    <name type="scientific">Papaver nudicaule</name>
    <name type="common">Iceland poppy</name>
    <dbReference type="NCBI Taxonomy" id="74823"/>
    <lineage>
        <taxon>Eukaryota</taxon>
        <taxon>Viridiplantae</taxon>
        <taxon>Streptophyta</taxon>
        <taxon>Embryophyta</taxon>
        <taxon>Tracheophyta</taxon>
        <taxon>Spermatophyta</taxon>
        <taxon>Magnoliopsida</taxon>
        <taxon>Ranunculales</taxon>
        <taxon>Papaveraceae</taxon>
        <taxon>Papaveroideae</taxon>
        <taxon>Papaver</taxon>
    </lineage>
</organism>
<dbReference type="AlphaFoldDB" id="A0AA41SMQ3"/>
<dbReference type="Pfam" id="PF20073">
    <property type="entry name" value="DUF6469"/>
    <property type="match status" value="1"/>
</dbReference>
<dbReference type="InterPro" id="IPR045055">
    <property type="entry name" value="DNA2/NAM7-like"/>
</dbReference>
<accession>A0AA41SMQ3</accession>
<feature type="region of interest" description="Disordered" evidence="1">
    <location>
        <begin position="1"/>
        <end position="23"/>
    </location>
</feature>
<proteinExistence type="predicted"/>
<name>A0AA41SMQ3_PAPNU</name>
<dbReference type="PANTHER" id="PTHR10887:SF515">
    <property type="entry name" value="P-LOOP CONTAINING NUCLEOSIDE TRIPHOSPHATE HYDROLASES SUPERFAMILY PROTEIN"/>
    <property type="match status" value="1"/>
</dbReference>
<feature type="domain" description="DUF6469" evidence="2">
    <location>
        <begin position="88"/>
        <end position="221"/>
    </location>
</feature>
<protein>
    <recommendedName>
        <fullName evidence="2">DUF6469 domain-containing protein</fullName>
    </recommendedName>
</protein>